<evidence type="ECO:0000259" key="2">
    <source>
        <dbReference type="Pfam" id="PF05569"/>
    </source>
</evidence>
<dbReference type="AlphaFoldDB" id="A0A5N7IJU7"/>
<evidence type="ECO:0000313" key="5">
    <source>
        <dbReference type="Proteomes" id="UP000342249"/>
    </source>
</evidence>
<dbReference type="CDD" id="cd07341">
    <property type="entry name" value="M56_BlaR1_MecR1_like"/>
    <property type="match status" value="1"/>
</dbReference>
<sequence length="424" mass="48722">MVGDDVLEKFIANIVYASLTSSIAIVIIIILRKCLFKKYTKNFIYYIWLLIILKLFIPFRIPIYISPKIYDIFGSFINTITFDKSENKVSLYQSNIITKSSNHNNISIINIITYIWIIGVLSLIIYYIYMYIKLIENIKYFTYDVNNNEILSIYTELMRDLKINKKICLKYYKGITSPFGMGFLKPCIVIPHNSCNSTEMRLILCHELTHFKKHDLFYKMGLIIVKILYWFNPLVYVMCNLINYDCELACDESLLKCSGVEERKLYAMTFVNSLRSNNIFEKSLITGFNKNRNKNMLKRRLESMLNLNIKRSGVLIGSLSAIIISSSLLSVNVFAQKNTKSTIASVNSDRKTSVGKLTESQSAFLKQHKGNILVRPSNPNESVVNFTVYTYANATANIKANHEANCKSVNVRPTASDEILIPIK</sequence>
<dbReference type="Proteomes" id="UP000342249">
    <property type="component" value="Unassembled WGS sequence"/>
</dbReference>
<dbReference type="Pfam" id="PF05569">
    <property type="entry name" value="Peptidase_M56"/>
    <property type="match status" value="1"/>
</dbReference>
<feature type="transmembrane region" description="Helical" evidence="1">
    <location>
        <begin position="12"/>
        <end position="31"/>
    </location>
</feature>
<accession>A0A5N7IJU7</accession>
<dbReference type="InterPro" id="IPR052173">
    <property type="entry name" value="Beta-lactam_resp_regulator"/>
</dbReference>
<gene>
    <name evidence="4" type="ORF">E4V82_03895</name>
</gene>
<dbReference type="InterPro" id="IPR008756">
    <property type="entry name" value="Peptidase_M56"/>
</dbReference>
<feature type="domain" description="Putative peptidoglycan-binding" evidence="3">
    <location>
        <begin position="385"/>
        <end position="423"/>
    </location>
</feature>
<feature type="transmembrane region" description="Helical" evidence="1">
    <location>
        <begin position="43"/>
        <end position="65"/>
    </location>
</feature>
<evidence type="ECO:0000313" key="4">
    <source>
        <dbReference type="EMBL" id="MPQ61251.1"/>
    </source>
</evidence>
<evidence type="ECO:0000256" key="1">
    <source>
        <dbReference type="SAM" id="Phobius"/>
    </source>
</evidence>
<keyword evidence="1" id="KW-0472">Membrane</keyword>
<keyword evidence="1" id="KW-0812">Transmembrane</keyword>
<dbReference type="Pfam" id="PF21398">
    <property type="entry name" value="PG_binding_5"/>
    <property type="match status" value="1"/>
</dbReference>
<feature type="transmembrane region" description="Helical" evidence="1">
    <location>
        <begin position="314"/>
        <end position="335"/>
    </location>
</feature>
<name>A0A5N7IJU7_9CLOT</name>
<protein>
    <submittedName>
        <fullName evidence="4">M56 family metallopeptidase</fullName>
    </submittedName>
</protein>
<reference evidence="4 5" key="1">
    <citation type="journal article" date="2019" name="Lett. Appl. Microbiol.">
        <title>A case of 'blown pack' spoilage of vacuum-packaged pork likely associated with Clostridium estertheticum in Canada.</title>
        <authorList>
            <person name="Zhang P."/>
            <person name="Ward P."/>
            <person name="McMullen L.M."/>
            <person name="Yang X."/>
        </authorList>
    </citation>
    <scope>NUCLEOTIDE SEQUENCE [LARGE SCALE GENOMIC DNA]</scope>
    <source>
        <strain evidence="4 5">MA19</strain>
    </source>
</reference>
<proteinExistence type="predicted"/>
<feature type="transmembrane region" description="Helical" evidence="1">
    <location>
        <begin position="108"/>
        <end position="129"/>
    </location>
</feature>
<feature type="domain" description="Peptidase M56" evidence="2">
    <location>
        <begin position="15"/>
        <end position="302"/>
    </location>
</feature>
<dbReference type="EMBL" id="SPSF01000014">
    <property type="protein sequence ID" value="MPQ61251.1"/>
    <property type="molecule type" value="Genomic_DNA"/>
</dbReference>
<comment type="caution">
    <text evidence="4">The sequence shown here is derived from an EMBL/GenBank/DDBJ whole genome shotgun (WGS) entry which is preliminary data.</text>
</comment>
<evidence type="ECO:0000259" key="3">
    <source>
        <dbReference type="Pfam" id="PF21398"/>
    </source>
</evidence>
<dbReference type="PANTHER" id="PTHR34978:SF3">
    <property type="entry name" value="SLR0241 PROTEIN"/>
    <property type="match status" value="1"/>
</dbReference>
<keyword evidence="1" id="KW-1133">Transmembrane helix</keyword>
<dbReference type="InterPro" id="IPR048807">
    <property type="entry name" value="PG-bd"/>
</dbReference>
<organism evidence="4 5">
    <name type="scientific">Clostridium estertheticum</name>
    <dbReference type="NCBI Taxonomy" id="238834"/>
    <lineage>
        <taxon>Bacteria</taxon>
        <taxon>Bacillati</taxon>
        <taxon>Bacillota</taxon>
        <taxon>Clostridia</taxon>
        <taxon>Eubacteriales</taxon>
        <taxon>Clostridiaceae</taxon>
        <taxon>Clostridium</taxon>
    </lineage>
</organism>
<dbReference type="PANTHER" id="PTHR34978">
    <property type="entry name" value="POSSIBLE SENSOR-TRANSDUCER PROTEIN BLAR"/>
    <property type="match status" value="1"/>
</dbReference>